<evidence type="ECO:0000313" key="12">
    <source>
        <dbReference type="EMBL" id="EFA79384.1"/>
    </source>
</evidence>
<dbReference type="PANTHER" id="PTHR45742">
    <property type="entry name" value="COMPLEMENT COMPONENT C6"/>
    <property type="match status" value="1"/>
</dbReference>
<keyword evidence="5 10" id="KW-0732">Signal</keyword>
<dbReference type="SUPFAM" id="SSF51126">
    <property type="entry name" value="Pectin lyase-like"/>
    <property type="match status" value="1"/>
</dbReference>
<name>D3BH00_HETP5</name>
<dbReference type="EMBL" id="ADBJ01000035">
    <property type="protein sequence ID" value="EFA79384.1"/>
    <property type="molecule type" value="Genomic_DNA"/>
</dbReference>
<keyword evidence="9" id="KW-0998">Cell outer membrane</keyword>
<evidence type="ECO:0000256" key="7">
    <source>
        <dbReference type="ARBA" id="ARBA00023136"/>
    </source>
</evidence>
<dbReference type="Pfam" id="PF02415">
    <property type="entry name" value="Chlam_PMP"/>
    <property type="match status" value="1"/>
</dbReference>
<dbReference type="GO" id="GO:0005576">
    <property type="term" value="C:extracellular region"/>
    <property type="evidence" value="ECO:0007669"/>
    <property type="project" value="UniProtKB-SubCell"/>
</dbReference>
<dbReference type="PANTHER" id="PTHR45742:SF8">
    <property type="entry name" value="FLOCCULATION PROTEIN FLO11"/>
    <property type="match status" value="1"/>
</dbReference>
<reference evidence="12 13" key="1">
    <citation type="journal article" date="2011" name="Genome Res.">
        <title>Phylogeny-wide analysis of social amoeba genomes highlights ancient origins for complex intercellular communication.</title>
        <authorList>
            <person name="Heidel A.J."/>
            <person name="Lawal H.M."/>
            <person name="Felder M."/>
            <person name="Schilde C."/>
            <person name="Helps N.R."/>
            <person name="Tunggal B."/>
            <person name="Rivero F."/>
            <person name="John U."/>
            <person name="Schleicher M."/>
            <person name="Eichinger L."/>
            <person name="Platzer M."/>
            <person name="Noegel A.A."/>
            <person name="Schaap P."/>
            <person name="Gloeckner G."/>
        </authorList>
    </citation>
    <scope>NUCLEOTIDE SEQUENCE [LARGE SCALE GENOMIC DNA]</scope>
    <source>
        <strain evidence="13">ATCC 26659 / Pp 5 / PN500</strain>
    </source>
</reference>
<proteinExistence type="predicted"/>
<keyword evidence="4" id="KW-0964">Secreted</keyword>
<evidence type="ECO:0000256" key="5">
    <source>
        <dbReference type="ARBA" id="ARBA00022729"/>
    </source>
</evidence>
<dbReference type="Proteomes" id="UP000001396">
    <property type="component" value="Unassembled WGS sequence"/>
</dbReference>
<comment type="subcellular location">
    <subcellularLocation>
        <location evidence="1">Cell envelope</location>
    </subcellularLocation>
    <subcellularLocation>
        <location evidence="2">Cell outer membrane</location>
    </subcellularLocation>
    <subcellularLocation>
        <location evidence="3">Secreted</location>
    </subcellularLocation>
</comment>
<evidence type="ECO:0000256" key="3">
    <source>
        <dbReference type="ARBA" id="ARBA00004613"/>
    </source>
</evidence>
<evidence type="ECO:0000256" key="10">
    <source>
        <dbReference type="SAM" id="SignalP"/>
    </source>
</evidence>
<dbReference type="InParanoid" id="D3BH00"/>
<accession>D3BH00</accession>
<dbReference type="OMA" id="ATMEPAY"/>
<evidence type="ECO:0000313" key="13">
    <source>
        <dbReference type="Proteomes" id="UP000001396"/>
    </source>
</evidence>
<comment type="caution">
    <text evidence="12">The sequence shown here is derived from an EMBL/GenBank/DDBJ whole genome shotgun (WGS) entry which is preliminary data.</text>
</comment>
<keyword evidence="8" id="KW-1015">Disulfide bond</keyword>
<dbReference type="Pfam" id="PF01823">
    <property type="entry name" value="MACPF"/>
    <property type="match status" value="1"/>
</dbReference>
<keyword evidence="13" id="KW-1185">Reference proteome</keyword>
<sequence>MKVIHILLIVLSLSLIKADLFVKLDSTCGSTCDGTSSKPFTNIQSAINSISLTQRKSTIIQLNAGTYTGVLNTGINIDRPIKIKSIGVVIIDCKKTGNAFFVKDTEFLLSDVTIQDCSSSLGGALTIENSMTTITKTTFTGNIASFGGAIYSISSNNVIYSSIFDKNVALELGSAIYSISSKFQILSTTKFTGATNAKPTYIGCKNSNIKLDDQVDITQYITCDKGCLAKYKSKSYCDSASDTCSFTGVIPSIVDDTTIFTTGMLYEAFYDVLNPSGLLFKKIVPDNTIEDFLNGHEGKVYGVLTGYLHMDNSMKVKFRFEGKNLGFSLEVNGVKYLDVAQTNNFDFPFEIYLVSKVSHQIQITLSSDTTGVGRSFKLYQISHDYRIFYTKKICGDGVQDDLDYCIEDSYSIYDPTKPGEDRVCGDKDYHLNFQDCFNEISQNCEIPKKKDHISPLGNVGGMIGDLVENQYLWNVPGSEHFTYGMSILSGQPSKAPVFQFDYCVEVANNILEDPYRMMAYEIPPSLNIKSLPICTYSTSTKMYNSFSEYQTEFQLEAGLKTSGDIKLELIDFKGAFSLEGSIETARDQSQSSTKNIFVTELNCTTTYIEMDDQRIRFHPMFLKDLATIKQESDLLKIFDKYGTYYYSSAYMGGKLVQISTTSESIDTDEKKSKWSIAAELTFGASANVPGFNGEGSSSINFGMSSEEESMSEVESKSTYSSIITYGGPPASFAPSDSFQATTYRGWSSSIDLLPVPIGYNVKPISDLLKDTKWTIKLGSKTSEVFELWENMEKIYYQMNRINPIQQPQDFKYSLIFDFISVTNLPQSLPGDIELQVKWTNKAVTEIFKTPIKFVYYDPDGTETEYLFPYSYQTASPIDPRCVNNPSVSLSGTATESKTCDPTNKVTPTLFRVDFYGPNFMESAKKPDIYIFGINYIGESTLISWYTGEAIKLKRTTGVESVLSTFSPNTGRGIYQFESARTTLTSTTSDKGSFETYIGTAGNSRDSFYNYIYTVSKANSKDFNFYNRFRIDITLSSQKDKPVTRFYTFHREWTGASQFRVDYLLYTVNNKTTTEWKSKVYYYHILENPELQSYSDLVAVDNYFPLKPLNKDVPSKWFSFDNYNHPRDGGSGTIVDPFNFNSPNPSVEFYEFSS</sequence>
<dbReference type="GeneID" id="31363283"/>
<feature type="domain" description="MACPF" evidence="11">
    <location>
        <begin position="464"/>
        <end position="802"/>
    </location>
</feature>
<dbReference type="InterPro" id="IPR020864">
    <property type="entry name" value="MACPF"/>
</dbReference>
<dbReference type="SMART" id="SM00457">
    <property type="entry name" value="MACPF"/>
    <property type="match status" value="1"/>
</dbReference>
<dbReference type="PROSITE" id="PS51412">
    <property type="entry name" value="MACPF_2"/>
    <property type="match status" value="1"/>
</dbReference>
<dbReference type="AlphaFoldDB" id="D3BH00"/>
<gene>
    <name evidence="12" type="ORF">PPL_07802</name>
</gene>
<evidence type="ECO:0000256" key="9">
    <source>
        <dbReference type="ARBA" id="ARBA00023237"/>
    </source>
</evidence>
<dbReference type="RefSeq" id="XP_020431505.1">
    <property type="nucleotide sequence ID" value="XM_020578636.1"/>
</dbReference>
<feature type="chain" id="PRO_5003041141" description="MACPF domain-containing protein" evidence="10">
    <location>
        <begin position="19"/>
        <end position="1153"/>
    </location>
</feature>
<organism evidence="12 13">
    <name type="scientific">Heterostelium pallidum (strain ATCC 26659 / Pp 5 / PN500)</name>
    <name type="common">Cellular slime mold</name>
    <name type="synonym">Polysphondylium pallidum</name>
    <dbReference type="NCBI Taxonomy" id="670386"/>
    <lineage>
        <taxon>Eukaryota</taxon>
        <taxon>Amoebozoa</taxon>
        <taxon>Evosea</taxon>
        <taxon>Eumycetozoa</taxon>
        <taxon>Dictyostelia</taxon>
        <taxon>Acytosteliales</taxon>
        <taxon>Acytosteliaceae</taxon>
        <taxon>Heterostelium</taxon>
    </lineage>
</organism>
<evidence type="ECO:0000256" key="4">
    <source>
        <dbReference type="ARBA" id="ARBA00022525"/>
    </source>
</evidence>
<dbReference type="GO" id="GO:0031640">
    <property type="term" value="P:killing of cells of another organism"/>
    <property type="evidence" value="ECO:0007669"/>
    <property type="project" value="UniProtKB-KW"/>
</dbReference>
<protein>
    <recommendedName>
        <fullName evidence="11">MACPF domain-containing protein</fullName>
    </recommendedName>
</protein>
<evidence type="ECO:0000256" key="1">
    <source>
        <dbReference type="ARBA" id="ARBA00004196"/>
    </source>
</evidence>
<dbReference type="InterPro" id="IPR011050">
    <property type="entry name" value="Pectin_lyase_fold/virulence"/>
</dbReference>
<feature type="signal peptide" evidence="10">
    <location>
        <begin position="1"/>
        <end position="18"/>
    </location>
</feature>
<evidence type="ECO:0000256" key="8">
    <source>
        <dbReference type="ARBA" id="ARBA00023157"/>
    </source>
</evidence>
<keyword evidence="6" id="KW-0204">Cytolysis</keyword>
<dbReference type="InterPro" id="IPR003368">
    <property type="entry name" value="POMP_repeat"/>
</dbReference>
<keyword evidence="7" id="KW-0472">Membrane</keyword>
<evidence type="ECO:0000256" key="6">
    <source>
        <dbReference type="ARBA" id="ARBA00022852"/>
    </source>
</evidence>
<evidence type="ECO:0000259" key="11">
    <source>
        <dbReference type="PROSITE" id="PS51412"/>
    </source>
</evidence>
<evidence type="ECO:0000256" key="2">
    <source>
        <dbReference type="ARBA" id="ARBA00004442"/>
    </source>
</evidence>